<dbReference type="Pfam" id="PF00386">
    <property type="entry name" value="C1q"/>
    <property type="match status" value="1"/>
</dbReference>
<comment type="caution">
    <text evidence="7">The sequence shown here is derived from an EMBL/GenBank/DDBJ whole genome shotgun (WGS) entry which is preliminary data.</text>
</comment>
<dbReference type="InterPro" id="IPR050822">
    <property type="entry name" value="Cerebellin_Synaptic_Org"/>
</dbReference>
<dbReference type="PANTHER" id="PTHR22923:SF64">
    <property type="entry name" value="C1Q-RELATED FACTOR"/>
    <property type="match status" value="1"/>
</dbReference>
<dbReference type="AlphaFoldDB" id="A0A6G0HJF9"/>
<keyword evidence="8" id="KW-1185">Reference proteome</keyword>
<reference evidence="7 8" key="1">
    <citation type="submission" date="2019-07" db="EMBL/GenBank/DDBJ databases">
        <title>Chromosome genome assembly for large yellow croaker.</title>
        <authorList>
            <person name="Xiao S."/>
        </authorList>
    </citation>
    <scope>NUCLEOTIDE SEQUENCE [LARGE SCALE GENOMIC DNA]</scope>
    <source>
        <strain evidence="7">JMULYC20181020</strain>
        <tissue evidence="7">Muscle</tissue>
    </source>
</reference>
<keyword evidence="2" id="KW-0964">Secreted</keyword>
<feature type="chain" id="PRO_5026143964" description="C1q domain-containing protein" evidence="5">
    <location>
        <begin position="18"/>
        <end position="423"/>
    </location>
</feature>
<feature type="signal peptide" evidence="5">
    <location>
        <begin position="1"/>
        <end position="17"/>
    </location>
</feature>
<evidence type="ECO:0000256" key="5">
    <source>
        <dbReference type="SAM" id="SignalP"/>
    </source>
</evidence>
<evidence type="ECO:0000256" key="1">
    <source>
        <dbReference type="ARBA" id="ARBA00004613"/>
    </source>
</evidence>
<dbReference type="InterPro" id="IPR001073">
    <property type="entry name" value="C1q_dom"/>
</dbReference>
<evidence type="ECO:0000256" key="3">
    <source>
        <dbReference type="ARBA" id="ARBA00022729"/>
    </source>
</evidence>
<proteinExistence type="predicted"/>
<dbReference type="PANTHER" id="PTHR22923">
    <property type="entry name" value="CEREBELLIN-RELATED"/>
    <property type="match status" value="1"/>
</dbReference>
<dbReference type="SMART" id="SM00110">
    <property type="entry name" value="C1Q"/>
    <property type="match status" value="1"/>
</dbReference>
<gene>
    <name evidence="7" type="ORF">D5F01_LYC22965</name>
</gene>
<dbReference type="Proteomes" id="UP000424527">
    <property type="component" value="Unassembled WGS sequence"/>
</dbReference>
<feature type="coiled-coil region" evidence="4">
    <location>
        <begin position="130"/>
        <end position="182"/>
    </location>
</feature>
<dbReference type="GO" id="GO:0005576">
    <property type="term" value="C:extracellular region"/>
    <property type="evidence" value="ECO:0007669"/>
    <property type="project" value="UniProtKB-SubCell"/>
</dbReference>
<feature type="coiled-coil region" evidence="4">
    <location>
        <begin position="49"/>
        <end position="104"/>
    </location>
</feature>
<dbReference type="OrthoDB" id="6154955at2759"/>
<dbReference type="PROSITE" id="PS50871">
    <property type="entry name" value="C1Q"/>
    <property type="match status" value="1"/>
</dbReference>
<keyword evidence="3 5" id="KW-0732">Signal</keyword>
<evidence type="ECO:0000256" key="4">
    <source>
        <dbReference type="SAM" id="Coils"/>
    </source>
</evidence>
<protein>
    <recommendedName>
        <fullName evidence="6">C1q domain-containing protein</fullName>
    </recommendedName>
</protein>
<sequence>MVTKVLFLLALFGVASSNFQERTCEREPSRQTPTFCSNYKNTVYLKEKQKDLDNKQAILEDRIDRIEGELDDFAINLASATRELEKIKNQTEAENRKTKALLEENKAGIASLKRDVEDLVNYKERVGGNFSEIEKKLDATEKRLREREVKLANLESDTEAELNNTQRLLDQYKAELSHLNTTAHRLGVRVEGRLNATTTDLEAKVTEIQKNSKGFSSELKKQKAAVDQFKEETGGHFRNVDQQLKAQNATVAQQKTSITTLKKDTAEIKDRLASTEKNLTREVDIIAARASTKVAFSASLKQSSGAFTGPGTSDKKNLIFDQVFTNVGGAYNHQTGIFTAPKKGVYHFSYMTFGYSCRTSGAILLKNGHLQVSTFEFKGPDRTDTTSSTVILELNVGETVNIILWTGGKVYSSVFSGFLVFPL</sequence>
<comment type="subcellular location">
    <subcellularLocation>
        <location evidence="1">Secreted</location>
    </subcellularLocation>
</comment>
<dbReference type="PRINTS" id="PR00007">
    <property type="entry name" value="COMPLEMNTC1Q"/>
</dbReference>
<evidence type="ECO:0000313" key="7">
    <source>
        <dbReference type="EMBL" id="KAE8279378.1"/>
    </source>
</evidence>
<evidence type="ECO:0000259" key="6">
    <source>
        <dbReference type="PROSITE" id="PS50871"/>
    </source>
</evidence>
<evidence type="ECO:0000256" key="2">
    <source>
        <dbReference type="ARBA" id="ARBA00022525"/>
    </source>
</evidence>
<dbReference type="EMBL" id="REGW02000023">
    <property type="protein sequence ID" value="KAE8279378.1"/>
    <property type="molecule type" value="Genomic_DNA"/>
</dbReference>
<dbReference type="InterPro" id="IPR008983">
    <property type="entry name" value="Tumour_necrosis_fac-like_dom"/>
</dbReference>
<evidence type="ECO:0000313" key="8">
    <source>
        <dbReference type="Proteomes" id="UP000424527"/>
    </source>
</evidence>
<dbReference type="Gene3D" id="2.60.120.40">
    <property type="match status" value="1"/>
</dbReference>
<accession>A0A6G0HJF9</accession>
<organism evidence="7 8">
    <name type="scientific">Larimichthys crocea</name>
    <name type="common">Large yellow croaker</name>
    <name type="synonym">Pseudosciaena crocea</name>
    <dbReference type="NCBI Taxonomy" id="215358"/>
    <lineage>
        <taxon>Eukaryota</taxon>
        <taxon>Metazoa</taxon>
        <taxon>Chordata</taxon>
        <taxon>Craniata</taxon>
        <taxon>Vertebrata</taxon>
        <taxon>Euteleostomi</taxon>
        <taxon>Actinopterygii</taxon>
        <taxon>Neopterygii</taxon>
        <taxon>Teleostei</taxon>
        <taxon>Neoteleostei</taxon>
        <taxon>Acanthomorphata</taxon>
        <taxon>Eupercaria</taxon>
        <taxon>Sciaenidae</taxon>
        <taxon>Larimichthys</taxon>
    </lineage>
</organism>
<feature type="domain" description="C1q" evidence="6">
    <location>
        <begin position="289"/>
        <end position="423"/>
    </location>
</feature>
<name>A0A6G0HJF9_LARCR</name>
<keyword evidence="4" id="KW-0175">Coiled coil</keyword>
<dbReference type="SUPFAM" id="SSF49842">
    <property type="entry name" value="TNF-like"/>
    <property type="match status" value="1"/>
</dbReference>